<evidence type="ECO:0000256" key="18">
    <source>
        <dbReference type="ARBA" id="ARBA00029875"/>
    </source>
</evidence>
<evidence type="ECO:0000256" key="7">
    <source>
        <dbReference type="ARBA" id="ARBA00022528"/>
    </source>
</evidence>
<evidence type="ECO:0000256" key="1">
    <source>
        <dbReference type="ARBA" id="ARBA00004059"/>
    </source>
</evidence>
<evidence type="ECO:0000256" key="19">
    <source>
        <dbReference type="ARBA" id="ARBA00031648"/>
    </source>
</evidence>
<evidence type="ECO:0000256" key="9">
    <source>
        <dbReference type="ARBA" id="ARBA00022692"/>
    </source>
</evidence>
<comment type="caution">
    <text evidence="23">The sequence shown here is derived from an EMBL/GenBank/DDBJ whole genome shotgun (WGS) entry which is preliminary data.</text>
</comment>
<reference evidence="23 24" key="1">
    <citation type="journal article" date="2022" name="Nat. Plants">
        <title>Genomes of leafy and leafless Platanthera orchids illuminate the evolution of mycoheterotrophy.</title>
        <authorList>
            <person name="Li M.H."/>
            <person name="Liu K.W."/>
            <person name="Li Z."/>
            <person name="Lu H.C."/>
            <person name="Ye Q.L."/>
            <person name="Zhang D."/>
            <person name="Wang J.Y."/>
            <person name="Li Y.F."/>
            <person name="Zhong Z.M."/>
            <person name="Liu X."/>
            <person name="Yu X."/>
            <person name="Liu D.K."/>
            <person name="Tu X.D."/>
            <person name="Liu B."/>
            <person name="Hao Y."/>
            <person name="Liao X.Y."/>
            <person name="Jiang Y.T."/>
            <person name="Sun W.H."/>
            <person name="Chen J."/>
            <person name="Chen Y.Q."/>
            <person name="Ai Y."/>
            <person name="Zhai J.W."/>
            <person name="Wu S.S."/>
            <person name="Zhou Z."/>
            <person name="Hsiao Y.Y."/>
            <person name="Wu W.L."/>
            <person name="Chen Y.Y."/>
            <person name="Lin Y.F."/>
            <person name="Hsu J.L."/>
            <person name="Li C.Y."/>
            <person name="Wang Z.W."/>
            <person name="Zhao X."/>
            <person name="Zhong W.Y."/>
            <person name="Ma X.K."/>
            <person name="Ma L."/>
            <person name="Huang J."/>
            <person name="Chen G.Z."/>
            <person name="Huang M.Z."/>
            <person name="Huang L."/>
            <person name="Peng D.H."/>
            <person name="Luo Y.B."/>
            <person name="Zou S.Q."/>
            <person name="Chen S.P."/>
            <person name="Lan S."/>
            <person name="Tsai W.C."/>
            <person name="Van de Peer Y."/>
            <person name="Liu Z.J."/>
        </authorList>
    </citation>
    <scope>NUCLEOTIDE SEQUENCE [LARGE SCALE GENOMIC DNA]</scope>
    <source>
        <strain evidence="23">Lor288</strain>
    </source>
</reference>
<keyword evidence="6" id="KW-0813">Transport</keyword>
<keyword evidence="8" id="KW-0934">Plastid</keyword>
<evidence type="ECO:0000256" key="17">
    <source>
        <dbReference type="ARBA" id="ARBA00023136"/>
    </source>
</evidence>
<evidence type="ECO:0000256" key="20">
    <source>
        <dbReference type="ARBA" id="ARBA00047726"/>
    </source>
</evidence>
<evidence type="ECO:0000256" key="15">
    <source>
        <dbReference type="ARBA" id="ARBA00023027"/>
    </source>
</evidence>
<evidence type="ECO:0000256" key="5">
    <source>
        <dbReference type="ARBA" id="ARBA00018131"/>
    </source>
</evidence>
<dbReference type="InterPro" id="IPR050290">
    <property type="entry name" value="NAD(P)H-Q_Oxidoreduct_6"/>
</dbReference>
<dbReference type="PANTHER" id="PTHR48479:SF1">
    <property type="entry name" value="NAD(P)H-QUINONE OXIDOREDUCTASE SUBUNIT 6, CHLOROPLASTIC"/>
    <property type="match status" value="1"/>
</dbReference>
<organism evidence="23 24">
    <name type="scientific">Platanthera guangdongensis</name>
    <dbReference type="NCBI Taxonomy" id="2320717"/>
    <lineage>
        <taxon>Eukaryota</taxon>
        <taxon>Viridiplantae</taxon>
        <taxon>Streptophyta</taxon>
        <taxon>Embryophyta</taxon>
        <taxon>Tracheophyta</taxon>
        <taxon>Spermatophyta</taxon>
        <taxon>Magnoliopsida</taxon>
        <taxon>Liliopsida</taxon>
        <taxon>Asparagales</taxon>
        <taxon>Orchidaceae</taxon>
        <taxon>Orchidoideae</taxon>
        <taxon>Orchideae</taxon>
        <taxon>Orchidinae</taxon>
        <taxon>Platanthera</taxon>
    </lineage>
</organism>
<dbReference type="PANTHER" id="PTHR48479">
    <property type="entry name" value="NAD(P)H-QUINONE OXIDOREDUCTASE SUBUNIT 6, CHLOROPLASTIC"/>
    <property type="match status" value="1"/>
</dbReference>
<name>A0ABR2M2E0_9ASPA</name>
<dbReference type="Pfam" id="PF00499">
    <property type="entry name" value="Oxidored_q3"/>
    <property type="match status" value="1"/>
</dbReference>
<evidence type="ECO:0000256" key="8">
    <source>
        <dbReference type="ARBA" id="ARBA00022640"/>
    </source>
</evidence>
<proteinExistence type="inferred from homology"/>
<protein>
    <recommendedName>
        <fullName evidence="5">NAD(P)H-quinone oxidoreductase subunit 6, chloroplastic</fullName>
    </recommendedName>
    <alternativeName>
        <fullName evidence="19">NAD(P)H dehydrogenase subunit 6</fullName>
    </alternativeName>
    <alternativeName>
        <fullName evidence="18">NADH-plastoquinone oxidoreductase subunit 6</fullName>
    </alternativeName>
</protein>
<keyword evidence="10" id="KW-0874">Quinone</keyword>
<evidence type="ECO:0000256" key="3">
    <source>
        <dbReference type="ARBA" id="ARBA00005698"/>
    </source>
</evidence>
<sequence length="148" mass="17186">MGYRDKGGENPKISRRRIFSFDHISLNSYFVDAAQFLIYVGAINVLIIFVVVFINGSDYSNDSYLWTIEDRITSQICISIFFLNDYYPRYFMVWNFQTTKSNQIIEQDLISNVQQIGIHLSTDFYLPFELFSIILLVSVIGAITIAHQ</sequence>
<evidence type="ECO:0000313" key="23">
    <source>
        <dbReference type="EMBL" id="KAK8956171.1"/>
    </source>
</evidence>
<comment type="catalytic activity">
    <reaction evidence="21">
        <text>a plastoquinone + NADH + (n+1) H(+)(in) = a plastoquinol + NAD(+) + n H(+)(out)</text>
        <dbReference type="Rhea" id="RHEA:42608"/>
        <dbReference type="Rhea" id="RHEA-COMP:9561"/>
        <dbReference type="Rhea" id="RHEA-COMP:9562"/>
        <dbReference type="ChEBI" id="CHEBI:15378"/>
        <dbReference type="ChEBI" id="CHEBI:17757"/>
        <dbReference type="ChEBI" id="CHEBI:57540"/>
        <dbReference type="ChEBI" id="CHEBI:57945"/>
        <dbReference type="ChEBI" id="CHEBI:62192"/>
    </reaction>
</comment>
<keyword evidence="16" id="KW-0793">Thylakoid</keyword>
<keyword evidence="14 22" id="KW-1133">Transmembrane helix</keyword>
<dbReference type="InterPro" id="IPR001457">
    <property type="entry name" value="NADH_UbQ/plastoQ_OxRdtase_su6"/>
</dbReference>
<evidence type="ECO:0000313" key="24">
    <source>
        <dbReference type="Proteomes" id="UP001412067"/>
    </source>
</evidence>
<dbReference type="InterPro" id="IPR042106">
    <property type="entry name" value="Nuo/plastoQ_OxRdtase_6_NuoJ"/>
</dbReference>
<dbReference type="EMBL" id="JBBWWR010000013">
    <property type="protein sequence ID" value="KAK8956171.1"/>
    <property type="molecule type" value="Genomic_DNA"/>
</dbReference>
<keyword evidence="15" id="KW-0520">NAD</keyword>
<feature type="transmembrane region" description="Helical" evidence="22">
    <location>
        <begin position="36"/>
        <end position="56"/>
    </location>
</feature>
<evidence type="ECO:0000256" key="11">
    <source>
        <dbReference type="ARBA" id="ARBA00022857"/>
    </source>
</evidence>
<evidence type="ECO:0000256" key="4">
    <source>
        <dbReference type="ARBA" id="ARBA00011199"/>
    </source>
</evidence>
<comment type="similarity">
    <text evidence="3">Belongs to the complex I subunit 6 family.</text>
</comment>
<keyword evidence="13" id="KW-1278">Translocase</keyword>
<comment type="subcellular location">
    <subcellularLocation>
        <location evidence="2">Plastid</location>
        <location evidence="2">Chloroplast thylakoid membrane</location>
        <topology evidence="2">Multi-pass membrane protein</topology>
    </subcellularLocation>
</comment>
<feature type="transmembrane region" description="Helical" evidence="22">
    <location>
        <begin position="124"/>
        <end position="146"/>
    </location>
</feature>
<keyword evidence="7" id="KW-0150">Chloroplast</keyword>
<keyword evidence="9 22" id="KW-0812">Transmembrane</keyword>
<evidence type="ECO:0000256" key="13">
    <source>
        <dbReference type="ARBA" id="ARBA00022967"/>
    </source>
</evidence>
<evidence type="ECO:0000256" key="12">
    <source>
        <dbReference type="ARBA" id="ARBA00022957"/>
    </source>
</evidence>
<evidence type="ECO:0000256" key="14">
    <source>
        <dbReference type="ARBA" id="ARBA00022989"/>
    </source>
</evidence>
<evidence type="ECO:0000256" key="6">
    <source>
        <dbReference type="ARBA" id="ARBA00022448"/>
    </source>
</evidence>
<evidence type="ECO:0000256" key="2">
    <source>
        <dbReference type="ARBA" id="ARBA00004454"/>
    </source>
</evidence>
<accession>A0ABR2M2E0</accession>
<keyword evidence="12" id="KW-0618">Plastoquinone</keyword>
<dbReference type="Gene3D" id="1.20.120.1200">
    <property type="entry name" value="NADH-ubiquinone/plastoquinone oxidoreductase chain 6, subunit NuoJ"/>
    <property type="match status" value="1"/>
</dbReference>
<dbReference type="Proteomes" id="UP001412067">
    <property type="component" value="Unassembled WGS sequence"/>
</dbReference>
<evidence type="ECO:0000256" key="16">
    <source>
        <dbReference type="ARBA" id="ARBA00023078"/>
    </source>
</evidence>
<comment type="subunit">
    <text evidence="4">NDH is composed of at least 16 different subunits, 5 of which are encoded in the nucleus.</text>
</comment>
<comment type="catalytic activity">
    <reaction evidence="20">
        <text>a plastoquinone + NADPH + (n+1) H(+)(in) = a plastoquinol + NADP(+) + n H(+)(out)</text>
        <dbReference type="Rhea" id="RHEA:42612"/>
        <dbReference type="Rhea" id="RHEA-COMP:9561"/>
        <dbReference type="Rhea" id="RHEA-COMP:9562"/>
        <dbReference type="ChEBI" id="CHEBI:15378"/>
        <dbReference type="ChEBI" id="CHEBI:17757"/>
        <dbReference type="ChEBI" id="CHEBI:57783"/>
        <dbReference type="ChEBI" id="CHEBI:58349"/>
        <dbReference type="ChEBI" id="CHEBI:62192"/>
    </reaction>
</comment>
<comment type="function">
    <text evidence="1">NDH shuttles electrons from NAD(P)H:plastoquinone, via FMN and iron-sulfur (Fe-S) centers, to quinones in the photosynthetic chain and possibly in a chloroplast respiratory chain. The immediate electron acceptor for the enzyme in this species is believed to be plastoquinone. Couples the redox reaction to proton translocation, and thus conserves the redox energy in a proton gradient.</text>
</comment>
<evidence type="ECO:0000256" key="10">
    <source>
        <dbReference type="ARBA" id="ARBA00022719"/>
    </source>
</evidence>
<keyword evidence="24" id="KW-1185">Reference proteome</keyword>
<gene>
    <name evidence="23" type="ORF">KSP40_PGU021670</name>
</gene>
<keyword evidence="17 22" id="KW-0472">Membrane</keyword>
<keyword evidence="11" id="KW-0521">NADP</keyword>
<evidence type="ECO:0000256" key="21">
    <source>
        <dbReference type="ARBA" id="ARBA00048026"/>
    </source>
</evidence>
<evidence type="ECO:0000256" key="22">
    <source>
        <dbReference type="SAM" id="Phobius"/>
    </source>
</evidence>